<protein>
    <submittedName>
        <fullName evidence="1">Uncharacterized protein</fullName>
    </submittedName>
</protein>
<gene>
    <name evidence="1" type="ORF">L6164_022424</name>
</gene>
<comment type="caution">
    <text evidence="1">The sequence shown here is derived from an EMBL/GenBank/DDBJ whole genome shotgun (WGS) entry which is preliminary data.</text>
</comment>
<name>A0ACB9MGX8_BAUVA</name>
<proteinExistence type="predicted"/>
<evidence type="ECO:0000313" key="1">
    <source>
        <dbReference type="EMBL" id="KAI4322759.1"/>
    </source>
</evidence>
<dbReference type="EMBL" id="CM039434">
    <property type="protein sequence ID" value="KAI4322759.1"/>
    <property type="molecule type" value="Genomic_DNA"/>
</dbReference>
<dbReference type="Proteomes" id="UP000828941">
    <property type="component" value="Chromosome 9"/>
</dbReference>
<evidence type="ECO:0000313" key="2">
    <source>
        <dbReference type="Proteomes" id="UP000828941"/>
    </source>
</evidence>
<reference evidence="1 2" key="1">
    <citation type="journal article" date="2022" name="DNA Res.">
        <title>Chromosomal-level genome assembly of the orchid tree Bauhinia variegata (Leguminosae; Cercidoideae) supports the allotetraploid origin hypothesis of Bauhinia.</title>
        <authorList>
            <person name="Zhong Y."/>
            <person name="Chen Y."/>
            <person name="Zheng D."/>
            <person name="Pang J."/>
            <person name="Liu Y."/>
            <person name="Luo S."/>
            <person name="Meng S."/>
            <person name="Qian L."/>
            <person name="Wei D."/>
            <person name="Dai S."/>
            <person name="Zhou R."/>
        </authorList>
    </citation>
    <scope>NUCLEOTIDE SEQUENCE [LARGE SCALE GENOMIC DNA]</scope>
    <source>
        <strain evidence="1">BV-YZ2020</strain>
    </source>
</reference>
<accession>A0ACB9MGX8</accession>
<sequence>MITMDVEGITWVGNIYQKFENMCLEVEEMMYEDTVKYIEHQVSTVGANVKKFYSDVMEDLLPPSSCDSDEEVSSDLPIDEYTDVGVCKKSSLSLKERAVGVEAKHPTENSRINHDVKKYVIRAAPNDEFGKTDALFLSASSNCVKRNKQDTHSNVESKHDKSNLGVIENRKHKKIPTTKTLVETTSPESGISRTSSSCELLNENHRLPCHYTSIDSEPTSAELTKMDSVVGRSNEIENASSGKIPNVPILEKPAGETETNMSPSSSAVLSVEPDVISEAWAWDAAEIETVMGEGHPTLQLDNKLNLEETCVVVSGDELQSVPNAGVDQRTKKKKLRQAFSLRKKSTRKQEYKQLAVLHGNDSKDEGNSGENLIPTSALLDHKEPEWELV</sequence>
<organism evidence="1 2">
    <name type="scientific">Bauhinia variegata</name>
    <name type="common">Purple orchid tree</name>
    <name type="synonym">Phanera variegata</name>
    <dbReference type="NCBI Taxonomy" id="167791"/>
    <lineage>
        <taxon>Eukaryota</taxon>
        <taxon>Viridiplantae</taxon>
        <taxon>Streptophyta</taxon>
        <taxon>Embryophyta</taxon>
        <taxon>Tracheophyta</taxon>
        <taxon>Spermatophyta</taxon>
        <taxon>Magnoliopsida</taxon>
        <taxon>eudicotyledons</taxon>
        <taxon>Gunneridae</taxon>
        <taxon>Pentapetalae</taxon>
        <taxon>rosids</taxon>
        <taxon>fabids</taxon>
        <taxon>Fabales</taxon>
        <taxon>Fabaceae</taxon>
        <taxon>Cercidoideae</taxon>
        <taxon>Cercideae</taxon>
        <taxon>Bauhiniinae</taxon>
        <taxon>Bauhinia</taxon>
    </lineage>
</organism>
<keyword evidence="2" id="KW-1185">Reference proteome</keyword>